<accession>A0A520KEG7</accession>
<sequence>MKDSNFIISVTPDIALDLGYTYAGGLGILEGDKFYAASKLNLNYIVFSLFYKNGYVDYDFDTNDNPIPKPQIQPEEFLKNLKLSDEINIQLRNENIKIQVLEYIKGNSKVVFFNPISPEWASKLTERLYIEENQEVRFFKYVLLAKSSATYIRKNIPLEDIEFIDLQEAYAAVLPLILRIPGKYRMVIHTAGPWGHP</sequence>
<protein>
    <submittedName>
        <fullName evidence="1">Glycosyl transferase family 1</fullName>
    </submittedName>
</protein>
<proteinExistence type="predicted"/>
<evidence type="ECO:0000313" key="3">
    <source>
        <dbReference type="Proteomes" id="UP000316080"/>
    </source>
</evidence>
<dbReference type="SUPFAM" id="SSF53756">
    <property type="entry name" value="UDP-Glycosyltransferase/glycogen phosphorylase"/>
    <property type="match status" value="1"/>
</dbReference>
<comment type="caution">
    <text evidence="1">The sequence shown here is derived from an EMBL/GenBank/DDBJ whole genome shotgun (WGS) entry which is preliminary data.</text>
</comment>
<dbReference type="PANTHER" id="PTHR42655">
    <property type="entry name" value="GLYCOGEN PHOSPHORYLASE"/>
    <property type="match status" value="1"/>
</dbReference>
<dbReference type="AlphaFoldDB" id="A0A520KEG7"/>
<keyword evidence="1" id="KW-0808">Transferase</keyword>
<gene>
    <name evidence="2" type="ORF">DSO09_05810</name>
    <name evidence="1" type="ORF">EF809_05120</name>
</gene>
<feature type="non-terminal residue" evidence="1">
    <location>
        <position position="197"/>
    </location>
</feature>
<name>A0A520KEG7_9CREN</name>
<dbReference type="InterPro" id="IPR052182">
    <property type="entry name" value="Glycogen/Maltodextrin_Phosph"/>
</dbReference>
<dbReference type="EMBL" id="QNVI01000062">
    <property type="protein sequence ID" value="TDA37859.1"/>
    <property type="molecule type" value="Genomic_DNA"/>
</dbReference>
<dbReference type="EMBL" id="RXIH01000043">
    <property type="protein sequence ID" value="RZN55469.1"/>
    <property type="molecule type" value="Genomic_DNA"/>
</dbReference>
<evidence type="ECO:0000313" key="4">
    <source>
        <dbReference type="Proteomes" id="UP000317265"/>
    </source>
</evidence>
<organism evidence="1 3">
    <name type="scientific">Thermoproteota archaeon</name>
    <dbReference type="NCBI Taxonomy" id="2056631"/>
    <lineage>
        <taxon>Archaea</taxon>
        <taxon>Thermoproteota</taxon>
    </lineage>
</organism>
<reference evidence="2 4" key="1">
    <citation type="journal article" date="2019" name="Nat. Microbiol.">
        <title>Expanding anaerobic alkane metabolism in the domain of Archaea.</title>
        <authorList>
            <person name="Wang Y."/>
            <person name="Wegener G."/>
            <person name="Hou J."/>
            <person name="Wang F."/>
            <person name="Xiao X."/>
        </authorList>
    </citation>
    <scope>NUCLEOTIDE SEQUENCE [LARGE SCALE GENOMIC DNA]</scope>
    <source>
        <strain evidence="2">WYZ-LMO11</strain>
    </source>
</reference>
<evidence type="ECO:0000313" key="1">
    <source>
        <dbReference type="EMBL" id="RZN55469.1"/>
    </source>
</evidence>
<dbReference type="GO" id="GO:0016740">
    <property type="term" value="F:transferase activity"/>
    <property type="evidence" value="ECO:0007669"/>
    <property type="project" value="UniProtKB-KW"/>
</dbReference>
<dbReference type="Proteomes" id="UP000317265">
    <property type="component" value="Unassembled WGS sequence"/>
</dbReference>
<dbReference type="PANTHER" id="PTHR42655:SF1">
    <property type="entry name" value="GLYCOGEN PHOSPHORYLASE"/>
    <property type="match status" value="1"/>
</dbReference>
<evidence type="ECO:0000313" key="2">
    <source>
        <dbReference type="EMBL" id="TDA37859.1"/>
    </source>
</evidence>
<dbReference type="Proteomes" id="UP000316080">
    <property type="component" value="Unassembled WGS sequence"/>
</dbReference>
<reference evidence="1 3" key="2">
    <citation type="journal article" date="2019" name="Nat. Microbiol.">
        <title>Wide diversity of methane and short-chain alkane metabolisms in uncultured archaea.</title>
        <authorList>
            <person name="Borrel G."/>
            <person name="Adam P.S."/>
            <person name="McKay L.J."/>
            <person name="Chen L.X."/>
            <person name="Sierra-Garcia I.N."/>
            <person name="Sieber C.M."/>
            <person name="Letourneur Q."/>
            <person name="Ghozlane A."/>
            <person name="Andersen G.L."/>
            <person name="Li W.J."/>
            <person name="Hallam S.J."/>
            <person name="Muyzer G."/>
            <person name="de Oliveira V.M."/>
            <person name="Inskeep W.P."/>
            <person name="Banfield J.F."/>
            <person name="Gribaldo S."/>
        </authorList>
    </citation>
    <scope>NUCLEOTIDE SEQUENCE [LARGE SCALE GENOMIC DNA]</scope>
    <source>
        <strain evidence="1">Verst-YHS</strain>
    </source>
</reference>